<dbReference type="AlphaFoldDB" id="A0A1V9XHI2"/>
<dbReference type="InParanoid" id="A0A1V9XHI2"/>
<dbReference type="EMBL" id="MNPL01010693">
    <property type="protein sequence ID" value="OQR72995.1"/>
    <property type="molecule type" value="Genomic_DNA"/>
</dbReference>
<comment type="caution">
    <text evidence="2">The sequence shown here is derived from an EMBL/GenBank/DDBJ whole genome shotgun (WGS) entry which is preliminary data.</text>
</comment>
<sequence>VKGNISKAVETLSTKLGIHCGGLAGERRGVRQSAYDPLLSSETPVKLYSPFAIGEFEYTPTGGDSLKCSSGRSGRPRRASASSSRTTPRNREKSQGLKQRTSNVSRNLLDTPTGKFRQDLEDMTKGFEELNSLTKRLREHAQEAKISS</sequence>
<evidence type="ECO:0000313" key="2">
    <source>
        <dbReference type="EMBL" id="OQR72995.1"/>
    </source>
</evidence>
<keyword evidence="3" id="KW-1185">Reference proteome</keyword>
<feature type="compositionally biased region" description="Low complexity" evidence="1">
    <location>
        <begin position="69"/>
        <end position="87"/>
    </location>
</feature>
<feature type="compositionally biased region" description="Polar residues" evidence="1">
    <location>
        <begin position="96"/>
        <end position="110"/>
    </location>
</feature>
<feature type="non-terminal residue" evidence="2">
    <location>
        <position position="1"/>
    </location>
</feature>
<gene>
    <name evidence="2" type="ORF">BIW11_10023</name>
</gene>
<organism evidence="2 3">
    <name type="scientific">Tropilaelaps mercedesae</name>
    <dbReference type="NCBI Taxonomy" id="418985"/>
    <lineage>
        <taxon>Eukaryota</taxon>
        <taxon>Metazoa</taxon>
        <taxon>Ecdysozoa</taxon>
        <taxon>Arthropoda</taxon>
        <taxon>Chelicerata</taxon>
        <taxon>Arachnida</taxon>
        <taxon>Acari</taxon>
        <taxon>Parasitiformes</taxon>
        <taxon>Mesostigmata</taxon>
        <taxon>Gamasina</taxon>
        <taxon>Dermanyssoidea</taxon>
        <taxon>Laelapidae</taxon>
        <taxon>Tropilaelaps</taxon>
    </lineage>
</organism>
<feature type="region of interest" description="Disordered" evidence="1">
    <location>
        <begin position="60"/>
        <end position="122"/>
    </location>
</feature>
<name>A0A1V9XHI2_9ACAR</name>
<dbReference type="OrthoDB" id="75343at2759"/>
<evidence type="ECO:0000256" key="1">
    <source>
        <dbReference type="SAM" id="MobiDB-lite"/>
    </source>
</evidence>
<proteinExistence type="predicted"/>
<evidence type="ECO:0000313" key="3">
    <source>
        <dbReference type="Proteomes" id="UP000192247"/>
    </source>
</evidence>
<accession>A0A1V9XHI2</accession>
<dbReference type="Proteomes" id="UP000192247">
    <property type="component" value="Unassembled WGS sequence"/>
</dbReference>
<protein>
    <submittedName>
        <fullName evidence="2">Uncharacterized protein</fullName>
    </submittedName>
</protein>
<reference evidence="2 3" key="1">
    <citation type="journal article" date="2017" name="Gigascience">
        <title>Draft genome of the honey bee ectoparasitic mite, Tropilaelaps mercedesae, is shaped by the parasitic life history.</title>
        <authorList>
            <person name="Dong X."/>
            <person name="Armstrong S.D."/>
            <person name="Xia D."/>
            <person name="Makepeace B.L."/>
            <person name="Darby A.C."/>
            <person name="Kadowaki T."/>
        </authorList>
    </citation>
    <scope>NUCLEOTIDE SEQUENCE [LARGE SCALE GENOMIC DNA]</scope>
    <source>
        <strain evidence="2">Wuxi-XJTLU</strain>
    </source>
</reference>